<name>A0A5M8Q517_9BACT</name>
<protein>
    <submittedName>
        <fullName evidence="3">T9SS type A sorting domain-containing protein</fullName>
    </submittedName>
</protein>
<keyword evidence="1" id="KW-0732">Signal</keyword>
<evidence type="ECO:0000313" key="5">
    <source>
        <dbReference type="Proteomes" id="UP000323866"/>
    </source>
</evidence>
<dbReference type="NCBIfam" id="TIGR04183">
    <property type="entry name" value="Por_Secre_tail"/>
    <property type="match status" value="1"/>
</dbReference>
<dbReference type="EMBL" id="JBGOGF010000007">
    <property type="protein sequence ID" value="MFA1772491.1"/>
    <property type="molecule type" value="Genomic_DNA"/>
</dbReference>
<dbReference type="Pfam" id="PF18962">
    <property type="entry name" value="Por_Secre_tail"/>
    <property type="match status" value="1"/>
</dbReference>
<sequence length="778" mass="82646">MTRIPVLCFIVGVLLSYAGHGQAIDPAFHPKIERGAEIYSITKLSEGKVLVAGNFERAEGQEAPGLVKLGADGKVDASFKLVGAQWSINDLVTVEQKDKRLLVGGPIFPTPQQPNIGICRLLQDGSLDNTFTSPVASGSVSTILEQADGKIIIGGSFTLKGNTTLKNMARLLSNGTLDNTFQVAVGANQAVKVIREQPDGKLLVGGDFTQFENAVTYRKLIRLSSAGAVDATFGWANLVHEANGVVDLLLLPDGRILFATKQKRSSADTGYIGLGCLNGSGAQATSFENPFSPTTGSVSGNMLSLALQDGKVLVGGTLINKATSAAVPVVRITADGLLDNSFLQVTSSGAVICRSLAVQADNSILMGGAFDNFSGVHSNGINLLGRDGGLQVTFVPDLRTRGWVRRVLVQKDAKIIIAGDFDFVNNTRITNAARLLPNGSVDASFDFGHLFQGTSPNLAIQEDKIILPAPAGGTLMRIGYDGREDASFIKLPITAVNALAVTPDGKIMVAGLVNGKRFVRLQANGTLDQTFEIDPTIRFPAQTMSVQADGKVVVGRRDPTTTTTTTTIYPTDLLFRLTTHGALDNSFHIGTGPANDVNNALHISTVVAEPNGTLLVTGQFESFSGNTTSATGGIVRLHENGSFLAPFTVPGTDLNFVYDVAREAAGSYLLATYYFGGTSRALVRVSATPLATGKETAPALTSIYPNPFAGTLNVSLKERRSNNYEIRVLSLHGRELYKGIYQNPEFSLPLSLLTNGVYLLETSANGKRETRRIIKISQ</sequence>
<feature type="domain" description="Secretion system C-terminal sorting" evidence="2">
    <location>
        <begin position="703"/>
        <end position="774"/>
    </location>
</feature>
<dbReference type="NCBIfam" id="TIGR02608">
    <property type="entry name" value="delta_60_rpt"/>
    <property type="match status" value="7"/>
</dbReference>
<evidence type="ECO:0000313" key="3">
    <source>
        <dbReference type="EMBL" id="KAA6430965.1"/>
    </source>
</evidence>
<dbReference type="OrthoDB" id="9805017at2"/>
<reference evidence="3 5" key="1">
    <citation type="submission" date="2019-07" db="EMBL/GenBank/DDBJ databases">
        <authorList>
            <person name="Qu J.-H."/>
        </authorList>
    </citation>
    <scope>NUCLEOTIDE SEQUENCE [LARGE SCALE GENOMIC DNA]</scope>
    <source>
        <strain evidence="3 5">MDT1-10-3</strain>
    </source>
</reference>
<gene>
    <name evidence="4" type="ORF">ACD591_14415</name>
    <name evidence="3" type="ORF">FOE74_17815</name>
</gene>
<organism evidence="3 5">
    <name type="scientific">Rufibacter glacialis</name>
    <dbReference type="NCBI Taxonomy" id="1259555"/>
    <lineage>
        <taxon>Bacteria</taxon>
        <taxon>Pseudomonadati</taxon>
        <taxon>Bacteroidota</taxon>
        <taxon>Cytophagia</taxon>
        <taxon>Cytophagales</taxon>
        <taxon>Hymenobacteraceae</taxon>
        <taxon>Rufibacter</taxon>
    </lineage>
</organism>
<evidence type="ECO:0000313" key="6">
    <source>
        <dbReference type="Proteomes" id="UP001570846"/>
    </source>
</evidence>
<dbReference type="EMBL" id="VKKZ01000024">
    <property type="protein sequence ID" value="KAA6430965.1"/>
    <property type="molecule type" value="Genomic_DNA"/>
</dbReference>
<proteinExistence type="predicted"/>
<dbReference type="Proteomes" id="UP000323866">
    <property type="component" value="Unassembled WGS sequence"/>
</dbReference>
<evidence type="ECO:0000313" key="4">
    <source>
        <dbReference type="EMBL" id="MFA1772491.1"/>
    </source>
</evidence>
<feature type="chain" id="PRO_5024325029" evidence="1">
    <location>
        <begin position="24"/>
        <end position="778"/>
    </location>
</feature>
<evidence type="ECO:0000259" key="2">
    <source>
        <dbReference type="Pfam" id="PF18962"/>
    </source>
</evidence>
<dbReference type="Proteomes" id="UP001570846">
    <property type="component" value="Unassembled WGS sequence"/>
</dbReference>
<dbReference type="SUPFAM" id="SSF63829">
    <property type="entry name" value="Calcium-dependent phosphotriesterase"/>
    <property type="match status" value="1"/>
</dbReference>
<dbReference type="Gene3D" id="2.80.10.50">
    <property type="match status" value="5"/>
</dbReference>
<dbReference type="InterPro" id="IPR026444">
    <property type="entry name" value="Secre_tail"/>
</dbReference>
<reference evidence="3 5" key="2">
    <citation type="submission" date="2019-09" db="EMBL/GenBank/DDBJ databases">
        <title>A bacterium isolated from glacier soil.</title>
        <authorList>
            <person name="Liu Q."/>
        </authorList>
    </citation>
    <scope>NUCLEOTIDE SEQUENCE [LARGE SCALE GENOMIC DNA]</scope>
    <source>
        <strain evidence="3 5">MDT1-10-3</strain>
    </source>
</reference>
<accession>A0A5M8Q517</accession>
<feature type="signal peptide" evidence="1">
    <location>
        <begin position="1"/>
        <end position="23"/>
    </location>
</feature>
<comment type="caution">
    <text evidence="3">The sequence shown here is derived from an EMBL/GenBank/DDBJ whole genome shotgun (WGS) entry which is preliminary data.</text>
</comment>
<keyword evidence="6" id="KW-1185">Reference proteome</keyword>
<dbReference type="RefSeq" id="WP_149099993.1">
    <property type="nucleotide sequence ID" value="NZ_BMMG01000007.1"/>
</dbReference>
<dbReference type="Pfam" id="PF17164">
    <property type="entry name" value="DUF5122"/>
    <property type="match status" value="7"/>
</dbReference>
<reference evidence="4 6" key="3">
    <citation type="submission" date="2024-08" db="EMBL/GenBank/DDBJ databases">
        <authorList>
            <person name="Wei W."/>
        </authorList>
    </citation>
    <scope>NUCLEOTIDE SEQUENCE [LARGE SCALE GENOMIC DNA]</scope>
    <source>
        <strain evidence="4 6">XU2</strain>
    </source>
</reference>
<dbReference type="InterPro" id="IPR013431">
    <property type="entry name" value="Delta_60_rpt"/>
</dbReference>
<evidence type="ECO:0000256" key="1">
    <source>
        <dbReference type="SAM" id="SignalP"/>
    </source>
</evidence>
<dbReference type="AlphaFoldDB" id="A0A5M8Q517"/>